<gene>
    <name evidence="1" type="ORF">HMPREF0765_1144</name>
</gene>
<evidence type="ECO:0000313" key="1">
    <source>
        <dbReference type="EMBL" id="EEI93260.1"/>
    </source>
</evidence>
<dbReference type="HOGENOM" id="CLU_1481127_0_0_10"/>
<sequence>MKAKEFVKCINETQISQDYLKKNYSEGFVRDVILESNIPTLSKPFVEYGNEILNLVLNYDVSKFRVVNLNFDNDLFKDHYGIFFGWDGNGDRLGYNVDTGEIFTYYISGDYIIHYCAPNDSIFLDLLFELHKFHNNRIYALDDQQKRSLEKTFMIYINAYFGNNKKYVDFYASVIGYEGEDEL</sequence>
<dbReference type="Proteomes" id="UP000006241">
    <property type="component" value="Unassembled WGS sequence"/>
</dbReference>
<accession>C2FUY8</accession>
<proteinExistence type="predicted"/>
<comment type="caution">
    <text evidence="1">The sequence shown here is derived from an EMBL/GenBank/DDBJ whole genome shotgun (WGS) entry which is preliminary data.</text>
</comment>
<dbReference type="AlphaFoldDB" id="C2FUY8"/>
<name>C2FUY8_SPHSI</name>
<reference evidence="1 2" key="1">
    <citation type="submission" date="2009-01" db="EMBL/GenBank/DDBJ databases">
        <authorList>
            <person name="Qin X."/>
            <person name="Bachman B."/>
            <person name="Battles P."/>
            <person name="Bell A."/>
            <person name="Bess C."/>
            <person name="Bickham C."/>
            <person name="Chaboub L."/>
            <person name="Chen D."/>
            <person name="Coyle M."/>
            <person name="Deiros D.R."/>
            <person name="Dinh H."/>
            <person name="Forbes L."/>
            <person name="Fowler G."/>
            <person name="Francisco L."/>
            <person name="Fu Q."/>
            <person name="Gubbala S."/>
            <person name="Hale W."/>
            <person name="Han Y."/>
            <person name="Hemphill L."/>
            <person name="Highlander S.K."/>
            <person name="Hirani K."/>
            <person name="Hogues M."/>
            <person name="Jackson L."/>
            <person name="Jakkamsetti A."/>
            <person name="Javaid M."/>
            <person name="Jiang H."/>
            <person name="Korchina V."/>
            <person name="Kovar C."/>
            <person name="Lara F."/>
            <person name="Lee S."/>
            <person name="Mata R."/>
            <person name="Mathew T."/>
            <person name="Moen C."/>
            <person name="Morales K."/>
            <person name="Munidasa M."/>
            <person name="Nazareth L."/>
            <person name="Ngo R."/>
            <person name="Nguyen L."/>
            <person name="Okwuonu G."/>
            <person name="Ongeri F."/>
            <person name="Patil S."/>
            <person name="Petrosino J."/>
            <person name="Pham C."/>
            <person name="Pham P."/>
            <person name="Pu L.-L."/>
            <person name="Puazo M."/>
            <person name="Raj R."/>
            <person name="Reid J."/>
            <person name="Rouhana J."/>
            <person name="Saada N."/>
            <person name="Shang Y."/>
            <person name="Simmons D."/>
            <person name="Thornton R."/>
            <person name="Warren J."/>
            <person name="Weissenberger G."/>
            <person name="Zhang J."/>
            <person name="Zhang L."/>
            <person name="Zhou C."/>
            <person name="Zhu D."/>
            <person name="Muzny D."/>
            <person name="Worley K."/>
            <person name="Gibbs R."/>
        </authorList>
    </citation>
    <scope>NUCLEOTIDE SEQUENCE [LARGE SCALE GENOMIC DNA]</scope>
    <source>
        <strain evidence="1 2">ATCC 33300</strain>
    </source>
</reference>
<dbReference type="RefSeq" id="WP_003006619.1">
    <property type="nucleotide sequence ID" value="NZ_GG668631.1"/>
</dbReference>
<evidence type="ECO:0000313" key="2">
    <source>
        <dbReference type="Proteomes" id="UP000006241"/>
    </source>
</evidence>
<protein>
    <recommendedName>
        <fullName evidence="3">Knr4/Smi1-like domain-containing protein</fullName>
    </recommendedName>
</protein>
<dbReference type="EMBL" id="ACHB01000027">
    <property type="protein sequence ID" value="EEI93260.1"/>
    <property type="molecule type" value="Genomic_DNA"/>
</dbReference>
<evidence type="ECO:0008006" key="3">
    <source>
        <dbReference type="Google" id="ProtNLM"/>
    </source>
</evidence>
<organism evidence="1 2">
    <name type="scientific">Sphingobacterium spiritivorum ATCC 33300</name>
    <dbReference type="NCBI Taxonomy" id="525372"/>
    <lineage>
        <taxon>Bacteria</taxon>
        <taxon>Pseudomonadati</taxon>
        <taxon>Bacteroidota</taxon>
        <taxon>Sphingobacteriia</taxon>
        <taxon>Sphingobacteriales</taxon>
        <taxon>Sphingobacteriaceae</taxon>
        <taxon>Sphingobacterium</taxon>
    </lineage>
</organism>